<accession>A0A8F9TWE1</accession>
<dbReference type="EMBL" id="CP080507">
    <property type="protein sequence ID" value="QYM79302.1"/>
    <property type="molecule type" value="Genomic_DNA"/>
</dbReference>
<dbReference type="Gene3D" id="3.90.1150.10">
    <property type="entry name" value="Aspartate Aminotransferase, domain 1"/>
    <property type="match status" value="1"/>
</dbReference>
<organism evidence="5 6">
    <name type="scientific">Horticoccus luteus</name>
    <dbReference type="NCBI Taxonomy" id="2862869"/>
    <lineage>
        <taxon>Bacteria</taxon>
        <taxon>Pseudomonadati</taxon>
        <taxon>Verrucomicrobiota</taxon>
        <taxon>Opitutia</taxon>
        <taxon>Opitutales</taxon>
        <taxon>Opitutaceae</taxon>
        <taxon>Horticoccus</taxon>
    </lineage>
</organism>
<sequence length="592" mass="64737">MQNDPTPAARQLSPRRKTTTATSLAELAREQLAHFHLDPHSPIGAPLLRLAERLYAAHGDLAELWAATTRELADLPRGDRLALFNAKKFLTFQLAKLLDTLQNPTRAVHQSLGHSAATTLAKGPYPTFDNVAALFSANPVITRTATYIFACTEWIDDAFQGREFLHEIYSRLLNPTSISLANHIVEIEAGPLAHEYLAWNFNSGMAAIDSLLAHLVGYEDVVLASRNVYGGTHQLLHDWYGKKSNLNVAVEFFDGATADDFERALATVRATYADRLAPAGARRIYVYLESPCNPHGVFLDVPAICRSAHAAGLTVILDATVGTPFLVRPLQESEPAARPDYVIHSYTKDLVGNGDTTAGVVLGRNADMFLPKGDPGWDHTLFWNVYYIKGAFLDADKAYEVLSGMKTLEMRMLKKCINTAILARWLASHPHLSVHGPANPTDPNAPLAARLSYLGLPAPLFTIDFEAAGLSRLTFERFFDSLSPMFGHMVSLGQSNTVILCPALTSHSELDPAALRAAGITPTTIRIAVGDEDPRELIRDFLATARLAIDPDLPGFSARFLPGADVDTLCDHVYLDVHRRHAAAAPRFATPN</sequence>
<dbReference type="PANTHER" id="PTHR11808">
    <property type="entry name" value="TRANS-SULFURATION ENZYME FAMILY MEMBER"/>
    <property type="match status" value="1"/>
</dbReference>
<evidence type="ECO:0000313" key="6">
    <source>
        <dbReference type="Proteomes" id="UP000825051"/>
    </source>
</evidence>
<keyword evidence="6" id="KW-1185">Reference proteome</keyword>
<dbReference type="AlphaFoldDB" id="A0A8F9TWE1"/>
<feature type="region of interest" description="Disordered" evidence="4">
    <location>
        <begin position="1"/>
        <end position="20"/>
    </location>
</feature>
<dbReference type="GO" id="GO:0016740">
    <property type="term" value="F:transferase activity"/>
    <property type="evidence" value="ECO:0007669"/>
    <property type="project" value="UniProtKB-KW"/>
</dbReference>
<dbReference type="KEGG" id="ole:K0B96_01400"/>
<evidence type="ECO:0000313" key="5">
    <source>
        <dbReference type="EMBL" id="QYM79302.1"/>
    </source>
</evidence>
<comment type="similarity">
    <text evidence="3">Belongs to the trans-sulfuration enzymes family.</text>
</comment>
<dbReference type="InterPro" id="IPR015422">
    <property type="entry name" value="PyrdxlP-dep_Trfase_small"/>
</dbReference>
<comment type="cofactor">
    <cofactor evidence="1 3">
        <name>pyridoxal 5'-phosphate</name>
        <dbReference type="ChEBI" id="CHEBI:597326"/>
    </cofactor>
</comment>
<name>A0A8F9TWE1_9BACT</name>
<dbReference type="InterPro" id="IPR015421">
    <property type="entry name" value="PyrdxlP-dep_Trfase_major"/>
</dbReference>
<evidence type="ECO:0000256" key="3">
    <source>
        <dbReference type="RuleBase" id="RU362118"/>
    </source>
</evidence>
<reference evidence="5" key="1">
    <citation type="submission" date="2021-08" db="EMBL/GenBank/DDBJ databases">
        <title>Genome of a novel bacterium of the phylum Verrucomicrobia, Oleiharenicola sp. KSB-15.</title>
        <authorList>
            <person name="Chung J.-H."/>
            <person name="Ahn J.-H."/>
            <person name="Yoon Y."/>
            <person name="Kim D.-Y."/>
            <person name="An S.-H."/>
            <person name="Park I."/>
            <person name="Yeon J."/>
        </authorList>
    </citation>
    <scope>NUCLEOTIDE SEQUENCE</scope>
    <source>
        <strain evidence="5">KSB-15</strain>
    </source>
</reference>
<dbReference type="GO" id="GO:0030170">
    <property type="term" value="F:pyridoxal phosphate binding"/>
    <property type="evidence" value="ECO:0007669"/>
    <property type="project" value="InterPro"/>
</dbReference>
<dbReference type="GO" id="GO:0016846">
    <property type="term" value="F:carbon-sulfur lyase activity"/>
    <property type="evidence" value="ECO:0007669"/>
    <property type="project" value="TreeGrafter"/>
</dbReference>
<dbReference type="RefSeq" id="WP_220162983.1">
    <property type="nucleotide sequence ID" value="NZ_CP080507.1"/>
</dbReference>
<dbReference type="InterPro" id="IPR000277">
    <property type="entry name" value="Cys/Met-Metab_PyrdxlP-dep_enz"/>
</dbReference>
<dbReference type="Pfam" id="PF01053">
    <property type="entry name" value="Cys_Met_Meta_PP"/>
    <property type="match status" value="1"/>
</dbReference>
<evidence type="ECO:0000256" key="2">
    <source>
        <dbReference type="ARBA" id="ARBA00022898"/>
    </source>
</evidence>
<dbReference type="Proteomes" id="UP000825051">
    <property type="component" value="Chromosome"/>
</dbReference>
<dbReference type="Gene3D" id="3.40.640.10">
    <property type="entry name" value="Type I PLP-dependent aspartate aminotransferase-like (Major domain)"/>
    <property type="match status" value="1"/>
</dbReference>
<dbReference type="PANTHER" id="PTHR11808:SF80">
    <property type="entry name" value="CYSTATHIONINE GAMMA-LYASE"/>
    <property type="match status" value="1"/>
</dbReference>
<proteinExistence type="inferred from homology"/>
<evidence type="ECO:0000256" key="1">
    <source>
        <dbReference type="ARBA" id="ARBA00001933"/>
    </source>
</evidence>
<keyword evidence="5" id="KW-0808">Transferase</keyword>
<protein>
    <submittedName>
        <fullName evidence="5">PLP-dependent transferase</fullName>
    </submittedName>
</protein>
<dbReference type="SUPFAM" id="SSF53383">
    <property type="entry name" value="PLP-dependent transferases"/>
    <property type="match status" value="1"/>
</dbReference>
<dbReference type="InterPro" id="IPR015424">
    <property type="entry name" value="PyrdxlP-dep_Trfase"/>
</dbReference>
<dbReference type="GO" id="GO:0005737">
    <property type="term" value="C:cytoplasm"/>
    <property type="evidence" value="ECO:0007669"/>
    <property type="project" value="TreeGrafter"/>
</dbReference>
<gene>
    <name evidence="5" type="ORF">K0B96_01400</name>
</gene>
<dbReference type="GO" id="GO:0019346">
    <property type="term" value="P:transsulfuration"/>
    <property type="evidence" value="ECO:0007669"/>
    <property type="project" value="InterPro"/>
</dbReference>
<evidence type="ECO:0000256" key="4">
    <source>
        <dbReference type="SAM" id="MobiDB-lite"/>
    </source>
</evidence>
<keyword evidence="2 3" id="KW-0663">Pyridoxal phosphate</keyword>